<dbReference type="AlphaFoldDB" id="A0A438KCA4"/>
<gene>
    <name evidence="1" type="ORF">CK203_006810</name>
</gene>
<comment type="caution">
    <text evidence="1">The sequence shown here is derived from an EMBL/GenBank/DDBJ whole genome shotgun (WGS) entry which is preliminary data.</text>
</comment>
<dbReference type="Proteomes" id="UP000288805">
    <property type="component" value="Unassembled WGS sequence"/>
</dbReference>
<dbReference type="EMBL" id="QGNW01000010">
    <property type="protein sequence ID" value="RVX18852.1"/>
    <property type="molecule type" value="Genomic_DNA"/>
</dbReference>
<evidence type="ECO:0000313" key="1">
    <source>
        <dbReference type="EMBL" id="RVX18852.1"/>
    </source>
</evidence>
<evidence type="ECO:0000313" key="2">
    <source>
        <dbReference type="Proteomes" id="UP000288805"/>
    </source>
</evidence>
<accession>A0A438KCA4</accession>
<organism evidence="1 2">
    <name type="scientific">Vitis vinifera</name>
    <name type="common">Grape</name>
    <dbReference type="NCBI Taxonomy" id="29760"/>
    <lineage>
        <taxon>Eukaryota</taxon>
        <taxon>Viridiplantae</taxon>
        <taxon>Streptophyta</taxon>
        <taxon>Embryophyta</taxon>
        <taxon>Tracheophyta</taxon>
        <taxon>Spermatophyta</taxon>
        <taxon>Magnoliopsida</taxon>
        <taxon>eudicotyledons</taxon>
        <taxon>Gunneridae</taxon>
        <taxon>Pentapetalae</taxon>
        <taxon>rosids</taxon>
        <taxon>Vitales</taxon>
        <taxon>Vitaceae</taxon>
        <taxon>Viteae</taxon>
        <taxon>Vitis</taxon>
    </lineage>
</organism>
<sequence length="126" mass="13934">MNSIQYDYNQNLVLDYDDLMRIPLVNDYIKETTRDAVRPRAGFSGEVGNENLFVPVLFPKGLGIGSSSALFFSCNGESTIYWGIGIEVDIDPEHPIWHQIPVSEPTLGPIPVGSLTQNSFSTFALP</sequence>
<name>A0A438KCA4_VITVI</name>
<reference evidence="1 2" key="1">
    <citation type="journal article" date="2018" name="PLoS Genet.">
        <title>Population sequencing reveals clonal diversity and ancestral inbreeding in the grapevine cultivar Chardonnay.</title>
        <authorList>
            <person name="Roach M.J."/>
            <person name="Johnson D.L."/>
            <person name="Bohlmann J."/>
            <person name="van Vuuren H.J."/>
            <person name="Jones S.J."/>
            <person name="Pretorius I.S."/>
            <person name="Schmidt S.A."/>
            <person name="Borneman A.R."/>
        </authorList>
    </citation>
    <scope>NUCLEOTIDE SEQUENCE [LARGE SCALE GENOMIC DNA]</scope>
    <source>
        <strain evidence="2">cv. Chardonnay</strain>
        <tissue evidence="1">Leaf</tissue>
    </source>
</reference>
<protein>
    <submittedName>
        <fullName evidence="1">Uncharacterized protein</fullName>
    </submittedName>
</protein>
<proteinExistence type="predicted"/>